<keyword evidence="1" id="KW-1133">Transmembrane helix</keyword>
<evidence type="ECO:0000313" key="2">
    <source>
        <dbReference type="EMBL" id="EKK01031.1"/>
    </source>
</evidence>
<sequence>MSDTELAVWARLGFIISVSSGVRVVASLTPGRNDVRSILRKFLR</sequence>
<comment type="caution">
    <text evidence="2">The sequence shown here is derived from an EMBL/GenBank/DDBJ whole genome shotgun (WGS) entry which is preliminary data.</text>
</comment>
<dbReference type="EMBL" id="AMCW01000107">
    <property type="protein sequence ID" value="EKK01031.1"/>
    <property type="molecule type" value="Genomic_DNA"/>
</dbReference>
<dbReference type="AlphaFoldDB" id="K5E5H6"/>
<keyword evidence="1" id="KW-0812">Transmembrane</keyword>
<name>K5E5H6_RHOBT</name>
<organism evidence="2 3">
    <name type="scientific">Rhodopirellula baltica SH28</name>
    <dbReference type="NCBI Taxonomy" id="993517"/>
    <lineage>
        <taxon>Bacteria</taxon>
        <taxon>Pseudomonadati</taxon>
        <taxon>Planctomycetota</taxon>
        <taxon>Planctomycetia</taxon>
        <taxon>Pirellulales</taxon>
        <taxon>Pirellulaceae</taxon>
        <taxon>Rhodopirellula</taxon>
    </lineage>
</organism>
<protein>
    <submittedName>
        <fullName evidence="2">Uncharacterized protein</fullName>
    </submittedName>
</protein>
<evidence type="ECO:0000256" key="1">
    <source>
        <dbReference type="SAM" id="Phobius"/>
    </source>
</evidence>
<accession>K5E5H6</accession>
<gene>
    <name evidence="2" type="ORF">RBSH_03705</name>
</gene>
<keyword evidence="1" id="KW-0472">Membrane</keyword>
<reference evidence="2 3" key="1">
    <citation type="journal article" date="2013" name="Mar. Genomics">
        <title>Expression of sulfatases in Rhodopirellula baltica and the diversity of sulfatases in the genus Rhodopirellula.</title>
        <authorList>
            <person name="Wegner C.E."/>
            <person name="Richter-Heitmann T."/>
            <person name="Klindworth A."/>
            <person name="Klockow C."/>
            <person name="Richter M."/>
            <person name="Achstetter T."/>
            <person name="Glockner F.O."/>
            <person name="Harder J."/>
        </authorList>
    </citation>
    <scope>NUCLEOTIDE SEQUENCE [LARGE SCALE GENOMIC DNA]</scope>
    <source>
        <strain evidence="2 3">SH28</strain>
    </source>
</reference>
<feature type="transmembrane region" description="Helical" evidence="1">
    <location>
        <begin position="6"/>
        <end position="26"/>
    </location>
</feature>
<evidence type="ECO:0000313" key="3">
    <source>
        <dbReference type="Proteomes" id="UP000007993"/>
    </source>
</evidence>
<dbReference type="Proteomes" id="UP000007993">
    <property type="component" value="Unassembled WGS sequence"/>
</dbReference>
<proteinExistence type="predicted"/>
<dbReference type="PATRIC" id="fig|993517.3.peg.4022"/>